<feature type="region of interest" description="Disordered" evidence="1">
    <location>
        <begin position="117"/>
        <end position="147"/>
    </location>
</feature>
<evidence type="ECO:0008006" key="7">
    <source>
        <dbReference type="Google" id="ProtNLM"/>
    </source>
</evidence>
<evidence type="ECO:0000313" key="5">
    <source>
        <dbReference type="Proteomes" id="UP000027439"/>
    </source>
</evidence>
<dbReference type="OrthoDB" id="5449026at2"/>
<gene>
    <name evidence="4" type="ORF">BG57_18935</name>
    <name evidence="3" type="ORF">GCM10010985_54760</name>
</gene>
<dbReference type="STRING" id="1071679.BG57_18935"/>
<dbReference type="Proteomes" id="UP000597138">
    <property type="component" value="Unassembled WGS sequence"/>
</dbReference>
<dbReference type="CDD" id="cd16913">
    <property type="entry name" value="YkuD_like"/>
    <property type="match status" value="1"/>
</dbReference>
<organism evidence="4 5">
    <name type="scientific">Caballeronia grimmiae</name>
    <dbReference type="NCBI Taxonomy" id="1071679"/>
    <lineage>
        <taxon>Bacteria</taxon>
        <taxon>Pseudomonadati</taxon>
        <taxon>Pseudomonadota</taxon>
        <taxon>Betaproteobacteria</taxon>
        <taxon>Burkholderiales</taxon>
        <taxon>Burkholderiaceae</taxon>
        <taxon>Caballeronia</taxon>
    </lineage>
</organism>
<evidence type="ECO:0000313" key="6">
    <source>
        <dbReference type="Proteomes" id="UP000597138"/>
    </source>
</evidence>
<evidence type="ECO:0000256" key="1">
    <source>
        <dbReference type="SAM" id="MobiDB-lite"/>
    </source>
</evidence>
<reference evidence="4 5" key="2">
    <citation type="submission" date="2014-03" db="EMBL/GenBank/DDBJ databases">
        <title>Draft Genome Sequences of Four Burkholderia Strains.</title>
        <authorList>
            <person name="Liu X.Y."/>
            <person name="Li C.X."/>
            <person name="Xu J.H."/>
        </authorList>
    </citation>
    <scope>NUCLEOTIDE SEQUENCE [LARGE SCALE GENOMIC DNA]</scope>
    <source>
        <strain evidence="4 5">R27</strain>
    </source>
</reference>
<dbReference type="RefSeq" id="WP_035968906.1">
    <property type="nucleotide sequence ID" value="NZ_BMEG01000013.1"/>
</dbReference>
<dbReference type="EMBL" id="BMEG01000013">
    <property type="protein sequence ID" value="GGD93046.1"/>
    <property type="molecule type" value="Genomic_DNA"/>
</dbReference>
<keyword evidence="6" id="KW-1185">Reference proteome</keyword>
<dbReference type="EMBL" id="JFHE01000034">
    <property type="protein sequence ID" value="KDR28726.1"/>
    <property type="molecule type" value="Genomic_DNA"/>
</dbReference>
<feature type="compositionally biased region" description="Low complexity" evidence="1">
    <location>
        <begin position="58"/>
        <end position="68"/>
    </location>
</feature>
<proteinExistence type="predicted"/>
<reference evidence="3" key="4">
    <citation type="submission" date="2024-05" db="EMBL/GenBank/DDBJ databases">
        <authorList>
            <person name="Sun Q."/>
            <person name="Zhou Y."/>
        </authorList>
    </citation>
    <scope>NUCLEOTIDE SEQUENCE</scope>
    <source>
        <strain evidence="3">CGMCC 1.11013</strain>
    </source>
</reference>
<dbReference type="AlphaFoldDB" id="A0A069NUM7"/>
<reference evidence="3" key="1">
    <citation type="journal article" date="2014" name="Int. J. Syst. Evol. Microbiol.">
        <title>Complete genome of a new Firmicutes species belonging to the dominant human colonic microbiota ('Ruminococcus bicirculans') reveals two chromosomes and a selective capacity to utilize plant glucans.</title>
        <authorList>
            <consortium name="NISC Comparative Sequencing Program"/>
            <person name="Wegmann U."/>
            <person name="Louis P."/>
            <person name="Goesmann A."/>
            <person name="Henrissat B."/>
            <person name="Duncan S.H."/>
            <person name="Flint H.J."/>
        </authorList>
    </citation>
    <scope>NUCLEOTIDE SEQUENCE</scope>
    <source>
        <strain evidence="3">CGMCC 1.11013</strain>
    </source>
</reference>
<feature type="compositionally biased region" description="Low complexity" evidence="1">
    <location>
        <begin position="117"/>
        <end position="130"/>
    </location>
</feature>
<accession>A0A069NUM7</accession>
<sequence>MQHAGNNKTPFGARKTGVTALAVLCLMTAQAKAQQAASASETVAQGRVAMPPAPPLPHGASAPHAASAPARALPAMPVPIPPQAAPAAPAASPASAASVSEAASAASAAEAASAASAASETAASETAAPEVPLPPEAPEPNAAQRSGLAPKGAYAMRQTFAQEVDRRLTIPAADQQAYGRALQHALDENGHGDLANEFVVLVDRAENVQALFIYFRAKPGDAWSMIGASPVSTGRPGSYDHFLTPLGVFQHVPGNMDFRAEGTLNEFKIRGYGARDMRIYDFGWTEGERGWGKGGVSPMRFQMHATDPEKLEPVLGMRHSKGCVRIPSTLNAFFDHHGILDAQYEARAAEGQSMWVLKPNRQTTSWAGHYLVVIDTARKTRPAWSPGPGKAARQQVPAAANNVD</sequence>
<dbReference type="Proteomes" id="UP000027439">
    <property type="component" value="Unassembled WGS sequence"/>
</dbReference>
<feature type="chain" id="PRO_5001663838" description="YkuD domain-containing protein" evidence="2">
    <location>
        <begin position="34"/>
        <end position="404"/>
    </location>
</feature>
<comment type="caution">
    <text evidence="4">The sequence shown here is derived from an EMBL/GenBank/DDBJ whole genome shotgun (WGS) entry which is preliminary data.</text>
</comment>
<feature type="signal peptide" evidence="2">
    <location>
        <begin position="1"/>
        <end position="33"/>
    </location>
</feature>
<keyword evidence="2" id="KW-0732">Signal</keyword>
<name>A0A069NUM7_9BURK</name>
<evidence type="ECO:0000256" key="2">
    <source>
        <dbReference type="SAM" id="SignalP"/>
    </source>
</evidence>
<reference evidence="6" key="3">
    <citation type="journal article" date="2019" name="Int. J. Syst. Evol. Microbiol.">
        <title>The Global Catalogue of Microorganisms (GCM) 10K type strain sequencing project: providing services to taxonomists for standard genome sequencing and annotation.</title>
        <authorList>
            <consortium name="The Broad Institute Genomics Platform"/>
            <consortium name="The Broad Institute Genome Sequencing Center for Infectious Disease"/>
            <person name="Wu L."/>
            <person name="Ma J."/>
        </authorList>
    </citation>
    <scope>NUCLEOTIDE SEQUENCE [LARGE SCALE GENOMIC DNA]</scope>
    <source>
        <strain evidence="6">CGMCC 1.11013</strain>
    </source>
</reference>
<feature type="region of interest" description="Disordered" evidence="1">
    <location>
        <begin position="48"/>
        <end position="68"/>
    </location>
</feature>
<feature type="region of interest" description="Disordered" evidence="1">
    <location>
        <begin position="381"/>
        <end position="404"/>
    </location>
</feature>
<dbReference type="GO" id="GO:0016740">
    <property type="term" value="F:transferase activity"/>
    <property type="evidence" value="ECO:0007669"/>
    <property type="project" value="InterPro"/>
</dbReference>
<evidence type="ECO:0000313" key="4">
    <source>
        <dbReference type="EMBL" id="KDR28726.1"/>
    </source>
</evidence>
<evidence type="ECO:0000313" key="3">
    <source>
        <dbReference type="EMBL" id="GGD93046.1"/>
    </source>
</evidence>
<protein>
    <recommendedName>
        <fullName evidence="7">YkuD domain-containing protein</fullName>
    </recommendedName>
</protein>
<dbReference type="InterPro" id="IPR005490">
    <property type="entry name" value="LD_TPept_cat_dom"/>
</dbReference>
<dbReference type="eggNOG" id="COG1376">
    <property type="taxonomic scope" value="Bacteria"/>
</dbReference>